<proteinExistence type="predicted"/>
<dbReference type="Pfam" id="PF13517">
    <property type="entry name" value="FG-GAP_3"/>
    <property type="match status" value="1"/>
</dbReference>
<reference evidence="3" key="1">
    <citation type="journal article" date="2014" name="Front. Microbiol.">
        <title>High frequency of phylogenetically diverse reductive dehalogenase-homologous genes in deep subseafloor sedimentary metagenomes.</title>
        <authorList>
            <person name="Kawai M."/>
            <person name="Futagami T."/>
            <person name="Toyoda A."/>
            <person name="Takaki Y."/>
            <person name="Nishi S."/>
            <person name="Hori S."/>
            <person name="Arai W."/>
            <person name="Tsubouchi T."/>
            <person name="Morono Y."/>
            <person name="Uchiyama I."/>
            <person name="Ito T."/>
            <person name="Fujiyama A."/>
            <person name="Inagaki F."/>
            <person name="Takami H."/>
        </authorList>
    </citation>
    <scope>NUCLEOTIDE SEQUENCE</scope>
    <source>
        <strain evidence="3">Expedition CK06-06</strain>
    </source>
</reference>
<feature type="non-terminal residue" evidence="3">
    <location>
        <position position="1"/>
    </location>
</feature>
<protein>
    <recommendedName>
        <fullName evidence="4">VCBS repeat-containing protein</fullName>
    </recommendedName>
</protein>
<accession>X1QZZ6</accession>
<dbReference type="AlphaFoldDB" id="X1QZZ6"/>
<evidence type="ECO:0000256" key="2">
    <source>
        <dbReference type="SAM" id="MobiDB-lite"/>
    </source>
</evidence>
<evidence type="ECO:0008006" key="4">
    <source>
        <dbReference type="Google" id="ProtNLM"/>
    </source>
</evidence>
<gene>
    <name evidence="3" type="ORF">S06H3_59381</name>
</gene>
<dbReference type="InterPro" id="IPR028994">
    <property type="entry name" value="Integrin_alpha_N"/>
</dbReference>
<dbReference type="Gene3D" id="2.130.10.130">
    <property type="entry name" value="Integrin alpha, N-terminal"/>
    <property type="match status" value="1"/>
</dbReference>
<name>X1QZZ6_9ZZZZ</name>
<dbReference type="InterPro" id="IPR013517">
    <property type="entry name" value="FG-GAP"/>
</dbReference>
<sequence length="95" mass="10122">WADIDGDGKGELITGKRVRGHGGRDPGANEPACLFYYKWNNAERKFVRHTISGPGGGVGTGMQIRVADLNGDGQPDIAVSGKSGTWLLINEGKKK</sequence>
<evidence type="ECO:0000313" key="3">
    <source>
        <dbReference type="EMBL" id="GAI48864.1"/>
    </source>
</evidence>
<comment type="caution">
    <text evidence="3">The sequence shown here is derived from an EMBL/GenBank/DDBJ whole genome shotgun (WGS) entry which is preliminary data.</text>
</comment>
<keyword evidence="1" id="KW-0732">Signal</keyword>
<evidence type="ECO:0000256" key="1">
    <source>
        <dbReference type="ARBA" id="ARBA00022729"/>
    </source>
</evidence>
<feature type="region of interest" description="Disordered" evidence="2">
    <location>
        <begin position="1"/>
        <end position="29"/>
    </location>
</feature>
<organism evidence="3">
    <name type="scientific">marine sediment metagenome</name>
    <dbReference type="NCBI Taxonomy" id="412755"/>
    <lineage>
        <taxon>unclassified sequences</taxon>
        <taxon>metagenomes</taxon>
        <taxon>ecological metagenomes</taxon>
    </lineage>
</organism>
<dbReference type="EMBL" id="BARV01038575">
    <property type="protein sequence ID" value="GAI48864.1"/>
    <property type="molecule type" value="Genomic_DNA"/>
</dbReference>
<feature type="compositionally biased region" description="Basic and acidic residues" evidence="2">
    <location>
        <begin position="1"/>
        <end position="10"/>
    </location>
</feature>
<dbReference type="SUPFAM" id="SSF69318">
    <property type="entry name" value="Integrin alpha N-terminal domain"/>
    <property type="match status" value="1"/>
</dbReference>